<dbReference type="Proteomes" id="UP000275408">
    <property type="component" value="Unassembled WGS sequence"/>
</dbReference>
<dbReference type="AlphaFoldDB" id="A0A3M6U3H3"/>
<protein>
    <submittedName>
        <fullName evidence="1">Uncharacterized protein</fullName>
    </submittedName>
</protein>
<evidence type="ECO:0000313" key="1">
    <source>
        <dbReference type="EMBL" id="RMX48243.1"/>
    </source>
</evidence>
<sequence>MAMLQRGHQVLLTMARQCAVRHFRSAPILLKAGRTQNEFTGLENCFIWDDKHGFGFNKDGEVVIVTPNTLPTHSVFNSENFKQMSPELDKQTTENDQIKPLILDIKDTSGSFNASEHH</sequence>
<organism evidence="1 2">
    <name type="scientific">Pocillopora damicornis</name>
    <name type="common">Cauliflower coral</name>
    <name type="synonym">Millepora damicornis</name>
    <dbReference type="NCBI Taxonomy" id="46731"/>
    <lineage>
        <taxon>Eukaryota</taxon>
        <taxon>Metazoa</taxon>
        <taxon>Cnidaria</taxon>
        <taxon>Anthozoa</taxon>
        <taxon>Hexacorallia</taxon>
        <taxon>Scleractinia</taxon>
        <taxon>Astrocoeniina</taxon>
        <taxon>Pocilloporidae</taxon>
        <taxon>Pocillopora</taxon>
    </lineage>
</organism>
<keyword evidence="2" id="KW-1185">Reference proteome</keyword>
<evidence type="ECO:0000313" key="2">
    <source>
        <dbReference type="Proteomes" id="UP000275408"/>
    </source>
</evidence>
<accession>A0A3M6U3H3</accession>
<comment type="caution">
    <text evidence="1">The sequence shown here is derived from an EMBL/GenBank/DDBJ whole genome shotgun (WGS) entry which is preliminary data.</text>
</comment>
<dbReference type="EMBL" id="RCHS01002303">
    <property type="protein sequence ID" value="RMX48243.1"/>
    <property type="molecule type" value="Genomic_DNA"/>
</dbReference>
<name>A0A3M6U3H3_POCDA</name>
<dbReference type="OrthoDB" id="5951778at2759"/>
<gene>
    <name evidence="1" type="ORF">pdam_00005451</name>
</gene>
<reference evidence="1 2" key="1">
    <citation type="journal article" date="2018" name="Sci. Rep.">
        <title>Comparative analysis of the Pocillopora damicornis genome highlights role of immune system in coral evolution.</title>
        <authorList>
            <person name="Cunning R."/>
            <person name="Bay R.A."/>
            <person name="Gillette P."/>
            <person name="Baker A.C."/>
            <person name="Traylor-Knowles N."/>
        </authorList>
    </citation>
    <scope>NUCLEOTIDE SEQUENCE [LARGE SCALE GENOMIC DNA]</scope>
    <source>
        <strain evidence="1">RSMAS</strain>
        <tissue evidence="1">Whole animal</tissue>
    </source>
</reference>
<proteinExistence type="predicted"/>